<reference evidence="2" key="2">
    <citation type="submission" date="2025-08" db="UniProtKB">
        <authorList>
            <consortium name="Ensembl"/>
        </authorList>
    </citation>
    <scope>IDENTIFICATION</scope>
</reference>
<feature type="region of interest" description="Disordered" evidence="1">
    <location>
        <begin position="210"/>
        <end position="238"/>
    </location>
</feature>
<feature type="compositionally biased region" description="Low complexity" evidence="1">
    <location>
        <begin position="212"/>
        <end position="223"/>
    </location>
</feature>
<accession>H2YXT0</accession>
<keyword evidence="3" id="KW-1185">Reference proteome</keyword>
<evidence type="ECO:0000313" key="3">
    <source>
        <dbReference type="Proteomes" id="UP000007875"/>
    </source>
</evidence>
<organism evidence="2 3">
    <name type="scientific">Ciona savignyi</name>
    <name type="common">Pacific transparent sea squirt</name>
    <dbReference type="NCBI Taxonomy" id="51511"/>
    <lineage>
        <taxon>Eukaryota</taxon>
        <taxon>Metazoa</taxon>
        <taxon>Chordata</taxon>
        <taxon>Tunicata</taxon>
        <taxon>Ascidiacea</taxon>
        <taxon>Phlebobranchia</taxon>
        <taxon>Cionidae</taxon>
        <taxon>Ciona</taxon>
    </lineage>
</organism>
<feature type="region of interest" description="Disordered" evidence="1">
    <location>
        <begin position="156"/>
        <end position="187"/>
    </location>
</feature>
<reference evidence="2" key="3">
    <citation type="submission" date="2025-09" db="UniProtKB">
        <authorList>
            <consortium name="Ensembl"/>
        </authorList>
    </citation>
    <scope>IDENTIFICATION</scope>
</reference>
<feature type="compositionally biased region" description="Polar residues" evidence="1">
    <location>
        <begin position="228"/>
        <end position="238"/>
    </location>
</feature>
<evidence type="ECO:0000313" key="2">
    <source>
        <dbReference type="Ensembl" id="ENSCSAVP00000010141.1"/>
    </source>
</evidence>
<name>H2YXT0_CIOSA</name>
<dbReference type="AlphaFoldDB" id="H2YXT0"/>
<evidence type="ECO:0000256" key="1">
    <source>
        <dbReference type="SAM" id="MobiDB-lite"/>
    </source>
</evidence>
<dbReference type="GeneTree" id="ENSGT00390000015321"/>
<dbReference type="HOGENOM" id="CLU_1168170_0_0_1"/>
<dbReference type="Proteomes" id="UP000007875">
    <property type="component" value="Unassembled WGS sequence"/>
</dbReference>
<dbReference type="InParanoid" id="H2YXT0"/>
<dbReference type="Ensembl" id="ENSCSAVT00000010265.1">
    <property type="protein sequence ID" value="ENSCSAVP00000010141.1"/>
    <property type="gene ID" value="ENSCSAVG00000005979.1"/>
</dbReference>
<sequence>MVLIPVNAYVRPGAGNHINQSMGLAFAVQAHSLTSNVGTVIPIRNNTVVTGACQQQLIILNSSYSQAGMTSCTNLPSTKQSINTTIVYPPNMATATISQQSSTKHLTTTTQSKSILLKNNTTNIVLTPPPTSNNVRKIQKHNVNNQTVMLNAPSNASTGNVTSAISNAHSSTSQPSTNVVDSTPTVKSDSRYKIHSIVDERDKLKQVVNQLSQTSGGISSTSKKSPRSRNSSIVIPPA</sequence>
<reference evidence="3" key="1">
    <citation type="submission" date="2003-08" db="EMBL/GenBank/DDBJ databases">
        <authorList>
            <person name="Birren B."/>
            <person name="Nusbaum C."/>
            <person name="Abebe A."/>
            <person name="Abouelleil A."/>
            <person name="Adekoya E."/>
            <person name="Ait-zahra M."/>
            <person name="Allen N."/>
            <person name="Allen T."/>
            <person name="An P."/>
            <person name="Anderson M."/>
            <person name="Anderson S."/>
            <person name="Arachchi H."/>
            <person name="Armbruster J."/>
            <person name="Bachantsang P."/>
            <person name="Baldwin J."/>
            <person name="Barry A."/>
            <person name="Bayul T."/>
            <person name="Blitshsteyn B."/>
            <person name="Bloom T."/>
            <person name="Blye J."/>
            <person name="Boguslavskiy L."/>
            <person name="Borowsky M."/>
            <person name="Boukhgalter B."/>
            <person name="Brunache A."/>
            <person name="Butler J."/>
            <person name="Calixte N."/>
            <person name="Calvo S."/>
            <person name="Camarata J."/>
            <person name="Campo K."/>
            <person name="Chang J."/>
            <person name="Cheshatsang Y."/>
            <person name="Citroen M."/>
            <person name="Collymore A."/>
            <person name="Considine T."/>
            <person name="Cook A."/>
            <person name="Cooke P."/>
            <person name="Corum B."/>
            <person name="Cuomo C."/>
            <person name="David R."/>
            <person name="Dawoe T."/>
            <person name="Degray S."/>
            <person name="Dodge S."/>
            <person name="Dooley K."/>
            <person name="Dorje P."/>
            <person name="Dorjee K."/>
            <person name="Dorris L."/>
            <person name="Duffey N."/>
            <person name="Dupes A."/>
            <person name="Elkins T."/>
            <person name="Engels R."/>
            <person name="Erickson J."/>
            <person name="Farina A."/>
            <person name="Faro S."/>
            <person name="Ferreira P."/>
            <person name="Fischer H."/>
            <person name="Fitzgerald M."/>
            <person name="Foley K."/>
            <person name="Gage D."/>
            <person name="Galagan J."/>
            <person name="Gearin G."/>
            <person name="Gnerre S."/>
            <person name="Gnirke A."/>
            <person name="Goyette A."/>
            <person name="Graham J."/>
            <person name="Grandbois E."/>
            <person name="Gyaltsen K."/>
            <person name="Hafez N."/>
            <person name="Hagopian D."/>
            <person name="Hagos B."/>
            <person name="Hall J."/>
            <person name="Hatcher B."/>
            <person name="Heller A."/>
            <person name="Higgins H."/>
            <person name="Honan T."/>
            <person name="Horn A."/>
            <person name="Houde N."/>
            <person name="Hughes L."/>
            <person name="Hulme W."/>
            <person name="Husby E."/>
            <person name="Iliev I."/>
            <person name="Jaffe D."/>
            <person name="Jones C."/>
            <person name="Kamal M."/>
            <person name="Kamat A."/>
            <person name="Kamvysselis M."/>
            <person name="Karlsson E."/>
            <person name="Kells C."/>
            <person name="Kieu A."/>
            <person name="Kisner P."/>
            <person name="Kodira C."/>
            <person name="Kulbokas E."/>
            <person name="Labutti K."/>
            <person name="Lama D."/>
            <person name="Landers T."/>
            <person name="Leger J."/>
            <person name="Levine S."/>
            <person name="Lewis D."/>
            <person name="Lewis T."/>
            <person name="Lindblad-toh K."/>
            <person name="Liu X."/>
            <person name="Lokyitsang T."/>
            <person name="Lokyitsang Y."/>
            <person name="Lucien O."/>
            <person name="Lui A."/>
            <person name="Ma L.J."/>
            <person name="Mabbitt R."/>
            <person name="Macdonald J."/>
            <person name="Maclean C."/>
            <person name="Major J."/>
            <person name="Manning J."/>
            <person name="Marabella R."/>
            <person name="Maru K."/>
            <person name="Matthews C."/>
            <person name="Mauceli E."/>
            <person name="Mccarthy M."/>
            <person name="Mcdonough S."/>
            <person name="Mcghee T."/>
            <person name="Meldrim J."/>
            <person name="Meneus L."/>
            <person name="Mesirov J."/>
            <person name="Mihalev A."/>
            <person name="Mihova T."/>
            <person name="Mikkelsen T."/>
            <person name="Mlenga V."/>
            <person name="Moru K."/>
            <person name="Mozes J."/>
            <person name="Mulrain L."/>
            <person name="Munson G."/>
            <person name="Naylor J."/>
            <person name="Newes C."/>
            <person name="Nguyen C."/>
            <person name="Nguyen N."/>
            <person name="Nguyen T."/>
            <person name="Nicol R."/>
            <person name="Nielsen C."/>
            <person name="Nizzari M."/>
            <person name="Norbu C."/>
            <person name="Norbu N."/>
            <person name="O'donnell P."/>
            <person name="Okoawo O."/>
            <person name="O'leary S."/>
            <person name="Omotosho B."/>
            <person name="O'neill K."/>
            <person name="Osman S."/>
            <person name="Parker S."/>
            <person name="Perrin D."/>
            <person name="Phunkhang P."/>
            <person name="Piqani B."/>
            <person name="Purcell S."/>
            <person name="Rachupka T."/>
            <person name="Ramasamy U."/>
            <person name="Rameau R."/>
            <person name="Ray V."/>
            <person name="Raymond C."/>
            <person name="Retta R."/>
            <person name="Richardson S."/>
            <person name="Rise C."/>
            <person name="Rodriguez J."/>
            <person name="Rogers J."/>
            <person name="Rogov P."/>
            <person name="Rutman M."/>
            <person name="Schupbach R."/>
            <person name="Seaman C."/>
            <person name="Settipalli S."/>
            <person name="Sharpe T."/>
            <person name="Sheridan J."/>
            <person name="Sherpa N."/>
            <person name="Shi J."/>
            <person name="Smirnov S."/>
            <person name="Smith C."/>
            <person name="Sougnez C."/>
            <person name="Spencer B."/>
            <person name="Stalker J."/>
            <person name="Stange-thomann N."/>
            <person name="Stavropoulos S."/>
            <person name="Stetson K."/>
            <person name="Stone C."/>
            <person name="Stone S."/>
            <person name="Stubbs M."/>
            <person name="Talamas J."/>
            <person name="Tchuinga P."/>
            <person name="Tenzing P."/>
            <person name="Tesfaye S."/>
            <person name="Theodore J."/>
            <person name="Thoulutsang Y."/>
            <person name="Topham K."/>
            <person name="Towey S."/>
            <person name="Tsamla T."/>
            <person name="Tsomo N."/>
            <person name="Vallee D."/>
            <person name="Vassiliev H."/>
            <person name="Venkataraman V."/>
            <person name="Vinson J."/>
            <person name="Vo A."/>
            <person name="Wade C."/>
            <person name="Wang S."/>
            <person name="Wangchuk T."/>
            <person name="Wangdi T."/>
            <person name="Whittaker C."/>
            <person name="Wilkinson J."/>
            <person name="Wu Y."/>
            <person name="Wyman D."/>
            <person name="Yadav S."/>
            <person name="Yang S."/>
            <person name="Yang X."/>
            <person name="Yeager S."/>
            <person name="Yee E."/>
            <person name="Young G."/>
            <person name="Zainoun J."/>
            <person name="Zembeck L."/>
            <person name="Zimmer A."/>
            <person name="Zody M."/>
            <person name="Lander E."/>
        </authorList>
    </citation>
    <scope>NUCLEOTIDE SEQUENCE [LARGE SCALE GENOMIC DNA]</scope>
</reference>
<protein>
    <submittedName>
        <fullName evidence="2">Uncharacterized protein</fullName>
    </submittedName>
</protein>
<proteinExistence type="predicted"/>